<dbReference type="PROSITE" id="PS51725">
    <property type="entry name" value="ABM"/>
    <property type="match status" value="1"/>
</dbReference>
<dbReference type="RefSeq" id="WP_224315524.1">
    <property type="nucleotide sequence ID" value="NZ_JAIRBM010000022.1"/>
</dbReference>
<proteinExistence type="predicted"/>
<reference evidence="2 3" key="1">
    <citation type="submission" date="2021-09" db="EMBL/GenBank/DDBJ databases">
        <title>The complete genome sequence of a new microorganism.</title>
        <authorList>
            <person name="Zi Z."/>
        </authorList>
    </citation>
    <scope>NUCLEOTIDE SEQUENCE [LARGE SCALE GENOMIC DNA]</scope>
    <source>
        <strain evidence="2 3">WGZ8</strain>
    </source>
</reference>
<name>A0ABS7VUH8_9HYPH</name>
<keyword evidence="2" id="KW-0560">Oxidoreductase</keyword>
<feature type="domain" description="ABM" evidence="1">
    <location>
        <begin position="10"/>
        <end position="99"/>
    </location>
</feature>
<evidence type="ECO:0000259" key="1">
    <source>
        <dbReference type="PROSITE" id="PS51725"/>
    </source>
</evidence>
<gene>
    <name evidence="2" type="ORF">K9B37_21175</name>
</gene>
<dbReference type="EMBL" id="JAIRBM010000022">
    <property type="protein sequence ID" value="MBZ6078775.1"/>
    <property type="molecule type" value="Genomic_DNA"/>
</dbReference>
<comment type="caution">
    <text evidence="2">The sequence shown here is derived from an EMBL/GenBank/DDBJ whole genome shotgun (WGS) entry which is preliminary data.</text>
</comment>
<dbReference type="SUPFAM" id="SSF54909">
    <property type="entry name" value="Dimeric alpha+beta barrel"/>
    <property type="match status" value="1"/>
</dbReference>
<dbReference type="Gene3D" id="3.30.70.100">
    <property type="match status" value="1"/>
</dbReference>
<accession>A0ABS7VUH8</accession>
<dbReference type="InterPro" id="IPR011008">
    <property type="entry name" value="Dimeric_a/b-barrel"/>
</dbReference>
<dbReference type="GO" id="GO:0004497">
    <property type="term" value="F:monooxygenase activity"/>
    <property type="evidence" value="ECO:0007669"/>
    <property type="project" value="UniProtKB-KW"/>
</dbReference>
<dbReference type="Proteomes" id="UP000704176">
    <property type="component" value="Unassembled WGS sequence"/>
</dbReference>
<dbReference type="InterPro" id="IPR050744">
    <property type="entry name" value="AI-2_Isomerase_LsrG"/>
</dbReference>
<sequence length="100" mass="11217">MAHSTVTPSARKIVRIRARPGLAEVARNALLDLERDTRAEAGCRSFTFFQALAEPDAFLLVEEFADEQALAIHMDLPHTRAFFSRDLVAEIAPFEQGWMS</sequence>
<keyword evidence="3" id="KW-1185">Reference proteome</keyword>
<keyword evidence="2" id="KW-0503">Monooxygenase</keyword>
<evidence type="ECO:0000313" key="2">
    <source>
        <dbReference type="EMBL" id="MBZ6078775.1"/>
    </source>
</evidence>
<dbReference type="PANTHER" id="PTHR33336:SF3">
    <property type="entry name" value="ABM DOMAIN-CONTAINING PROTEIN"/>
    <property type="match status" value="1"/>
</dbReference>
<dbReference type="PANTHER" id="PTHR33336">
    <property type="entry name" value="QUINOL MONOOXYGENASE YGIN-RELATED"/>
    <property type="match status" value="1"/>
</dbReference>
<protein>
    <submittedName>
        <fullName evidence="2">Antibiotic biosynthesis monooxygenase</fullName>
    </submittedName>
</protein>
<dbReference type="InterPro" id="IPR007138">
    <property type="entry name" value="ABM_dom"/>
</dbReference>
<dbReference type="Pfam" id="PF03992">
    <property type="entry name" value="ABM"/>
    <property type="match status" value="1"/>
</dbReference>
<organism evidence="2 3">
    <name type="scientific">Microvirga puerhi</name>
    <dbReference type="NCBI Taxonomy" id="2876078"/>
    <lineage>
        <taxon>Bacteria</taxon>
        <taxon>Pseudomonadati</taxon>
        <taxon>Pseudomonadota</taxon>
        <taxon>Alphaproteobacteria</taxon>
        <taxon>Hyphomicrobiales</taxon>
        <taxon>Methylobacteriaceae</taxon>
        <taxon>Microvirga</taxon>
    </lineage>
</organism>
<evidence type="ECO:0000313" key="3">
    <source>
        <dbReference type="Proteomes" id="UP000704176"/>
    </source>
</evidence>